<accession>A0A8H5GPD9</accession>
<dbReference type="OrthoDB" id="3036547at2759"/>
<dbReference type="EMBL" id="JAACJP010000058">
    <property type="protein sequence ID" value="KAF5368764.1"/>
    <property type="molecule type" value="Genomic_DNA"/>
</dbReference>
<gene>
    <name evidence="2" type="ORF">D9615_010400</name>
</gene>
<keyword evidence="1" id="KW-0732">Signal</keyword>
<keyword evidence="3" id="KW-1185">Reference proteome</keyword>
<dbReference type="AlphaFoldDB" id="A0A8H5GPD9"/>
<feature type="chain" id="PRO_5034921396" evidence="1">
    <location>
        <begin position="20"/>
        <end position="193"/>
    </location>
</feature>
<protein>
    <submittedName>
        <fullName evidence="2">Uncharacterized protein</fullName>
    </submittedName>
</protein>
<reference evidence="2 3" key="1">
    <citation type="journal article" date="2020" name="ISME J.">
        <title>Uncovering the hidden diversity of litter-decomposition mechanisms in mushroom-forming fungi.</title>
        <authorList>
            <person name="Floudas D."/>
            <person name="Bentzer J."/>
            <person name="Ahren D."/>
            <person name="Johansson T."/>
            <person name="Persson P."/>
            <person name="Tunlid A."/>
        </authorList>
    </citation>
    <scope>NUCLEOTIDE SEQUENCE [LARGE SCALE GENOMIC DNA]</scope>
    <source>
        <strain evidence="2 3">CBS 661.87</strain>
    </source>
</reference>
<name>A0A8H5GPD9_9AGAR</name>
<comment type="caution">
    <text evidence="2">The sequence shown here is derived from an EMBL/GenBank/DDBJ whole genome shotgun (WGS) entry which is preliminary data.</text>
</comment>
<organism evidence="2 3">
    <name type="scientific">Tricholomella constricta</name>
    <dbReference type="NCBI Taxonomy" id="117010"/>
    <lineage>
        <taxon>Eukaryota</taxon>
        <taxon>Fungi</taxon>
        <taxon>Dikarya</taxon>
        <taxon>Basidiomycota</taxon>
        <taxon>Agaricomycotina</taxon>
        <taxon>Agaricomycetes</taxon>
        <taxon>Agaricomycetidae</taxon>
        <taxon>Agaricales</taxon>
        <taxon>Tricholomatineae</taxon>
        <taxon>Lyophyllaceae</taxon>
        <taxon>Tricholomella</taxon>
    </lineage>
</organism>
<proteinExistence type="predicted"/>
<evidence type="ECO:0000256" key="1">
    <source>
        <dbReference type="SAM" id="SignalP"/>
    </source>
</evidence>
<evidence type="ECO:0000313" key="3">
    <source>
        <dbReference type="Proteomes" id="UP000565441"/>
    </source>
</evidence>
<sequence>MLFNKVLLCLVMSFSLVLSYPITERSQQENELVNNNRAPTPIVEKAEPKAVRADAQNTERSLRLQEAVKAKAGGVLPKFCKKLADCSCPKGADNAAHSTSCINGVCQCDNPVVLFVGDKYLEAVKAVGNSPILKAIGHLMQGLADVKQVVSTIVGAMLGPPAKAALKAALMAFPDTGPSHIDQATKGIWTKVL</sequence>
<dbReference type="Proteomes" id="UP000565441">
    <property type="component" value="Unassembled WGS sequence"/>
</dbReference>
<evidence type="ECO:0000313" key="2">
    <source>
        <dbReference type="EMBL" id="KAF5368764.1"/>
    </source>
</evidence>
<feature type="signal peptide" evidence="1">
    <location>
        <begin position="1"/>
        <end position="19"/>
    </location>
</feature>